<dbReference type="InterPro" id="IPR011011">
    <property type="entry name" value="Znf_FYVE_PHD"/>
</dbReference>
<evidence type="ECO:0000256" key="4">
    <source>
        <dbReference type="ARBA" id="ARBA00022833"/>
    </source>
</evidence>
<dbReference type="InterPro" id="IPR001810">
    <property type="entry name" value="F-box_dom"/>
</dbReference>
<dbReference type="GO" id="GO:0045893">
    <property type="term" value="P:positive regulation of DNA-templated transcription"/>
    <property type="evidence" value="ECO:0007669"/>
    <property type="project" value="TreeGrafter"/>
</dbReference>
<keyword evidence="4" id="KW-0862">Zinc</keyword>
<evidence type="ECO:0000259" key="7">
    <source>
        <dbReference type="PROSITE" id="PS50016"/>
    </source>
</evidence>
<reference evidence="8" key="2">
    <citation type="journal article" date="2022" name="Microbiol. Resour. Announc.">
        <title>Whole-Genome Sequence of Entomortierella parvispora E1425, a Mucoromycotan Fungus Associated with Burkholderiaceae-Related Endosymbiotic Bacteria.</title>
        <authorList>
            <person name="Herlambang A."/>
            <person name="Guo Y."/>
            <person name="Takashima Y."/>
            <person name="Narisawa K."/>
            <person name="Ohta H."/>
            <person name="Nishizawa T."/>
        </authorList>
    </citation>
    <scope>NUCLEOTIDE SEQUENCE</scope>
    <source>
        <strain evidence="8">E1425</strain>
    </source>
</reference>
<dbReference type="InterPro" id="IPR019787">
    <property type="entry name" value="Znf_PHD-finger"/>
</dbReference>
<evidence type="ECO:0000256" key="2">
    <source>
        <dbReference type="ARBA" id="ARBA00022723"/>
    </source>
</evidence>
<evidence type="ECO:0000313" key="9">
    <source>
        <dbReference type="Proteomes" id="UP000827284"/>
    </source>
</evidence>
<dbReference type="GO" id="GO:0048188">
    <property type="term" value="C:Set1C/COMPASS complex"/>
    <property type="evidence" value="ECO:0007669"/>
    <property type="project" value="InterPro"/>
</dbReference>
<evidence type="ECO:0000313" key="8">
    <source>
        <dbReference type="EMBL" id="GJJ69225.1"/>
    </source>
</evidence>
<proteinExistence type="predicted"/>
<comment type="subcellular location">
    <subcellularLocation>
        <location evidence="1">Nucleus</location>
    </subcellularLocation>
</comment>
<dbReference type="AlphaFoldDB" id="A0A9P3H328"/>
<name>A0A9P3H328_9FUNG</name>
<organism evidence="8 9">
    <name type="scientific">Entomortierella parvispora</name>
    <dbReference type="NCBI Taxonomy" id="205924"/>
    <lineage>
        <taxon>Eukaryota</taxon>
        <taxon>Fungi</taxon>
        <taxon>Fungi incertae sedis</taxon>
        <taxon>Mucoromycota</taxon>
        <taxon>Mortierellomycotina</taxon>
        <taxon>Mortierellomycetes</taxon>
        <taxon>Mortierellales</taxon>
        <taxon>Mortierellaceae</taxon>
        <taxon>Entomortierella</taxon>
    </lineage>
</organism>
<evidence type="ECO:0000256" key="1">
    <source>
        <dbReference type="ARBA" id="ARBA00004123"/>
    </source>
</evidence>
<dbReference type="InterPro" id="IPR001965">
    <property type="entry name" value="Znf_PHD"/>
</dbReference>
<accession>A0A9P3H328</accession>
<keyword evidence="2" id="KW-0479">Metal-binding</keyword>
<dbReference type="Pfam" id="PF12937">
    <property type="entry name" value="F-box-like"/>
    <property type="match status" value="1"/>
</dbReference>
<protein>
    <recommendedName>
        <fullName evidence="7">PHD-type domain-containing protein</fullName>
    </recommendedName>
</protein>
<feature type="domain" description="PHD-type" evidence="7">
    <location>
        <begin position="10"/>
        <end position="60"/>
    </location>
</feature>
<dbReference type="InterPro" id="IPR013083">
    <property type="entry name" value="Znf_RING/FYVE/PHD"/>
</dbReference>
<dbReference type="SUPFAM" id="SSF81383">
    <property type="entry name" value="F-box domain"/>
    <property type="match status" value="1"/>
</dbReference>
<dbReference type="Gene3D" id="3.30.40.10">
    <property type="entry name" value="Zinc/RING finger domain, C3HC4 (zinc finger)"/>
    <property type="match status" value="1"/>
</dbReference>
<dbReference type="Proteomes" id="UP000827284">
    <property type="component" value="Unassembled WGS sequence"/>
</dbReference>
<dbReference type="SUPFAM" id="SSF57903">
    <property type="entry name" value="FYVE/PHD zinc finger"/>
    <property type="match status" value="1"/>
</dbReference>
<dbReference type="EMBL" id="BQFW01000002">
    <property type="protein sequence ID" value="GJJ69225.1"/>
    <property type="molecule type" value="Genomic_DNA"/>
</dbReference>
<evidence type="ECO:0000256" key="3">
    <source>
        <dbReference type="ARBA" id="ARBA00022771"/>
    </source>
</evidence>
<dbReference type="InterPro" id="IPR032675">
    <property type="entry name" value="LRR_dom_sf"/>
</dbReference>
<dbReference type="InterPro" id="IPR036047">
    <property type="entry name" value="F-box-like_dom_sf"/>
</dbReference>
<evidence type="ECO:0000256" key="5">
    <source>
        <dbReference type="ARBA" id="ARBA00023242"/>
    </source>
</evidence>
<dbReference type="SUPFAM" id="SSF52047">
    <property type="entry name" value="RNI-like"/>
    <property type="match status" value="1"/>
</dbReference>
<dbReference type="Gene3D" id="3.80.10.10">
    <property type="entry name" value="Ribonuclease Inhibitor"/>
    <property type="match status" value="1"/>
</dbReference>
<keyword evidence="9" id="KW-1185">Reference proteome</keyword>
<dbReference type="Pfam" id="PF00628">
    <property type="entry name" value="PHD"/>
    <property type="match status" value="1"/>
</dbReference>
<dbReference type="GO" id="GO:0008270">
    <property type="term" value="F:zinc ion binding"/>
    <property type="evidence" value="ECO:0007669"/>
    <property type="project" value="UniProtKB-KW"/>
</dbReference>
<evidence type="ECO:0000256" key="6">
    <source>
        <dbReference type="PROSITE-ProRule" id="PRU00146"/>
    </source>
</evidence>
<dbReference type="PANTHER" id="PTHR46174">
    <property type="entry name" value="CXXC-TYPE ZINC FINGER PROTEIN 1"/>
    <property type="match status" value="1"/>
</dbReference>
<keyword evidence="3 6" id="KW-0863">Zinc-finger</keyword>
<dbReference type="SMART" id="SM00249">
    <property type="entry name" value="PHD"/>
    <property type="match status" value="1"/>
</dbReference>
<keyword evidence="5" id="KW-0539">Nucleus</keyword>
<gene>
    <name evidence="8" type="ORF">EMPS_01571</name>
</gene>
<dbReference type="OrthoDB" id="436852at2759"/>
<sequence length="516" mass="58539">MDTPAPDAKVAPCICGSDDDIGFMICCDGCESWMHGPCVQITRKFSTGIDTYFCPRCKPSSKSQATIRNVVQHSKLLDMSDEILLWILSFVRCQRSIGRVSSTCRKLWRIAQDPYLWKHVTLLHDASLRRHWAALQPRLLTSNIYSLNLQGEIAPPVMIDGLSLERFSGLRVLQLQDIQTYTVYRLASKLPWLHVFEARKIKGGGEIWDWRPFKRMTKLEELLLWRNETLNQAFSLTMDDESLIEIPDDIYPAGDQGGGGFVQLSSPSITDLDEDLNSHEGLLEDDIPATMGTLPLQAPYISGSGFLPNLRRLALVNIVSASMDRGTDSVMRILMRRVEAFVYWNSFNILFPVVRTSFKQLQDLTLVEPSEAAWRDGTWQQHAAAFEGMKQLRTITMINSHISKRFLAPILDALISLRSLKVIRLISTEDDVENVEAIFSHVIQSSWSGTLDITIQDDPRDGWAVWCAEAKRRADGAASRLELKTRLFQAERDEVAGLKRLCLKAWQDVKRPPFIE</sequence>
<dbReference type="InterPro" id="IPR037869">
    <property type="entry name" value="Spp1/CFP1"/>
</dbReference>
<comment type="caution">
    <text evidence="8">The sequence shown here is derived from an EMBL/GenBank/DDBJ whole genome shotgun (WGS) entry which is preliminary data.</text>
</comment>
<dbReference type="PROSITE" id="PS50016">
    <property type="entry name" value="ZF_PHD_2"/>
    <property type="match status" value="1"/>
</dbReference>
<reference evidence="8" key="1">
    <citation type="submission" date="2021-11" db="EMBL/GenBank/DDBJ databases">
        <authorList>
            <person name="Herlambang A."/>
            <person name="Guo Y."/>
            <person name="Takashima Y."/>
            <person name="Nishizawa T."/>
        </authorList>
    </citation>
    <scope>NUCLEOTIDE SEQUENCE</scope>
    <source>
        <strain evidence="8">E1425</strain>
    </source>
</reference>
<dbReference type="PANTHER" id="PTHR46174:SF1">
    <property type="entry name" value="CXXC-TYPE ZINC FINGER PROTEIN 1"/>
    <property type="match status" value="1"/>
</dbReference>